<evidence type="ECO:0000259" key="2">
    <source>
        <dbReference type="Pfam" id="PF03372"/>
    </source>
</evidence>
<evidence type="ECO:0000256" key="1">
    <source>
        <dbReference type="SAM" id="SignalP"/>
    </source>
</evidence>
<dbReference type="Proteomes" id="UP000199444">
    <property type="component" value="Unassembled WGS sequence"/>
</dbReference>
<dbReference type="STRING" id="553311.SAMN05216231_3247"/>
<proteinExistence type="predicted"/>
<dbReference type="InterPro" id="IPR036691">
    <property type="entry name" value="Endo/exonu/phosph_ase_sf"/>
</dbReference>
<feature type="chain" id="PRO_5011501672" evidence="1">
    <location>
        <begin position="24"/>
        <end position="286"/>
    </location>
</feature>
<dbReference type="Pfam" id="PF03372">
    <property type="entry name" value="Exo_endo_phos"/>
    <property type="match status" value="1"/>
</dbReference>
<protein>
    <submittedName>
        <fullName evidence="3">Metal-dependent hydrolase, endonuclease/exonuclease/phosphatase family</fullName>
    </submittedName>
</protein>
<dbReference type="InterPro" id="IPR005135">
    <property type="entry name" value="Endo/exonuclease/phosphatase"/>
</dbReference>
<feature type="domain" description="Endonuclease/exonuclease/phosphatase" evidence="2">
    <location>
        <begin position="40"/>
        <end position="272"/>
    </location>
</feature>
<keyword evidence="4" id="KW-1185">Reference proteome</keyword>
<dbReference type="GO" id="GO:0016020">
    <property type="term" value="C:membrane"/>
    <property type="evidence" value="ECO:0007669"/>
    <property type="project" value="GOC"/>
</dbReference>
<name>A0A1H1FJJ7_9BACI</name>
<organism evidence="3 4">
    <name type="scientific">Virgibacillus salinus</name>
    <dbReference type="NCBI Taxonomy" id="553311"/>
    <lineage>
        <taxon>Bacteria</taxon>
        <taxon>Bacillati</taxon>
        <taxon>Bacillota</taxon>
        <taxon>Bacilli</taxon>
        <taxon>Bacillales</taxon>
        <taxon>Bacillaceae</taxon>
        <taxon>Virgibacillus</taxon>
    </lineage>
</organism>
<accession>A0A1H1FJJ7</accession>
<dbReference type="GO" id="GO:0004527">
    <property type="term" value="F:exonuclease activity"/>
    <property type="evidence" value="ECO:0007669"/>
    <property type="project" value="UniProtKB-KW"/>
</dbReference>
<dbReference type="InterPro" id="IPR051916">
    <property type="entry name" value="GPI-anchor_lipid_remodeler"/>
</dbReference>
<keyword evidence="3" id="KW-0540">Nuclease</keyword>
<keyword evidence="1" id="KW-0732">Signal</keyword>
<dbReference type="EMBL" id="FNKD01000004">
    <property type="protein sequence ID" value="SDR01024.1"/>
    <property type="molecule type" value="Genomic_DNA"/>
</dbReference>
<dbReference type="SUPFAM" id="SSF56219">
    <property type="entry name" value="DNase I-like"/>
    <property type="match status" value="1"/>
</dbReference>
<evidence type="ECO:0000313" key="4">
    <source>
        <dbReference type="Proteomes" id="UP000199444"/>
    </source>
</evidence>
<feature type="signal peptide" evidence="1">
    <location>
        <begin position="1"/>
        <end position="23"/>
    </location>
</feature>
<reference evidence="3 4" key="1">
    <citation type="submission" date="2016-10" db="EMBL/GenBank/DDBJ databases">
        <authorList>
            <person name="de Groot N.N."/>
        </authorList>
    </citation>
    <scope>NUCLEOTIDE SEQUENCE [LARGE SCALE GENOMIC DNA]</scope>
    <source>
        <strain evidence="3 4">CGMCC 1.10449</strain>
    </source>
</reference>
<dbReference type="PANTHER" id="PTHR14859:SF15">
    <property type="entry name" value="ENDONUCLEASE_EXONUCLEASE_PHOSPHATASE DOMAIN-CONTAINING PROTEIN"/>
    <property type="match status" value="1"/>
</dbReference>
<keyword evidence="3" id="KW-0255">Endonuclease</keyword>
<dbReference type="AlphaFoldDB" id="A0A1H1FJJ7"/>
<dbReference type="GO" id="GO:0004519">
    <property type="term" value="F:endonuclease activity"/>
    <property type="evidence" value="ECO:0007669"/>
    <property type="project" value="UniProtKB-KW"/>
</dbReference>
<keyword evidence="3" id="KW-0378">Hydrolase</keyword>
<keyword evidence="3" id="KW-0269">Exonuclease</keyword>
<dbReference type="Gene3D" id="3.60.10.10">
    <property type="entry name" value="Endonuclease/exonuclease/phosphatase"/>
    <property type="match status" value="1"/>
</dbReference>
<dbReference type="GO" id="GO:0006506">
    <property type="term" value="P:GPI anchor biosynthetic process"/>
    <property type="evidence" value="ECO:0007669"/>
    <property type="project" value="TreeGrafter"/>
</dbReference>
<dbReference type="RefSeq" id="WP_175559510.1">
    <property type="nucleotide sequence ID" value="NZ_FNKD01000004.1"/>
</dbReference>
<dbReference type="PANTHER" id="PTHR14859">
    <property type="entry name" value="CALCOFLUOR WHITE HYPERSENSITIVE PROTEIN PRECURSOR"/>
    <property type="match status" value="1"/>
</dbReference>
<gene>
    <name evidence="3" type="ORF">SAMN05216231_3247</name>
</gene>
<evidence type="ECO:0000313" key="3">
    <source>
        <dbReference type="EMBL" id="SDR01024.1"/>
    </source>
</evidence>
<sequence>MKNKAIVIFIALLMILISPMATAASEKDPDKHQDITLNVMTFNIHAGIGSDGLYDIDHTAETIRSSGADVIGLQEVDVNWGYRSNFQDQVEYLAEKLDMHAFFAPIYNQDPLNEEDPRRKYGLAVLSKYPIINSENHEITRLSTQDAVPEPSPAPGFPGVTLNVKGVNVSFYVTHLDYRGDPYIREMQVNDMLSIISEQKNTFLVGDMNATPGAPELNPLFNRFKDAWTEAGSGDGYTYPESSPEKRIDYIFTSQDLSPTNTQVIDTEASDHLPVMTEVLLTREID</sequence>